<keyword evidence="2" id="KW-1185">Reference proteome</keyword>
<organism evidence="1 2">
    <name type="scientific">Acropora cervicornis</name>
    <name type="common">Staghorn coral</name>
    <dbReference type="NCBI Taxonomy" id="6130"/>
    <lineage>
        <taxon>Eukaryota</taxon>
        <taxon>Metazoa</taxon>
        <taxon>Cnidaria</taxon>
        <taxon>Anthozoa</taxon>
        <taxon>Hexacorallia</taxon>
        <taxon>Scleractinia</taxon>
        <taxon>Astrocoeniina</taxon>
        <taxon>Acroporidae</taxon>
        <taxon>Acropora</taxon>
    </lineage>
</organism>
<dbReference type="Proteomes" id="UP001249851">
    <property type="component" value="Unassembled WGS sequence"/>
</dbReference>
<reference evidence="1" key="1">
    <citation type="journal article" date="2023" name="G3 (Bethesda)">
        <title>Whole genome assembly and annotation of the endangered Caribbean coral Acropora cervicornis.</title>
        <authorList>
            <person name="Selwyn J.D."/>
            <person name="Vollmer S.V."/>
        </authorList>
    </citation>
    <scope>NUCLEOTIDE SEQUENCE</scope>
    <source>
        <strain evidence="1">K2</strain>
    </source>
</reference>
<evidence type="ECO:0000313" key="2">
    <source>
        <dbReference type="Proteomes" id="UP001249851"/>
    </source>
</evidence>
<accession>A0AAD9R388</accession>
<name>A0AAD9R388_ACRCE</name>
<dbReference type="EMBL" id="JARQWQ010000004">
    <property type="protein sequence ID" value="KAK2572324.1"/>
    <property type="molecule type" value="Genomic_DNA"/>
</dbReference>
<comment type="caution">
    <text evidence="1">The sequence shown here is derived from an EMBL/GenBank/DDBJ whole genome shotgun (WGS) entry which is preliminary data.</text>
</comment>
<dbReference type="AlphaFoldDB" id="A0AAD9R388"/>
<proteinExistence type="predicted"/>
<sequence>MLKVVFSVFAAHFPLRVVFQLNHHLIQFSIRLWTIQNPIFSRIRGKSHEYIVREIKRTANKIDNWCGIMKES</sequence>
<gene>
    <name evidence="1" type="ORF">P5673_002551</name>
</gene>
<protein>
    <submittedName>
        <fullName evidence="1">Uncharacterized protein</fullName>
    </submittedName>
</protein>
<reference evidence="1" key="2">
    <citation type="journal article" date="2023" name="Science">
        <title>Genomic signatures of disease resistance in endangered staghorn corals.</title>
        <authorList>
            <person name="Vollmer S.V."/>
            <person name="Selwyn J.D."/>
            <person name="Despard B.A."/>
            <person name="Roesel C.L."/>
        </authorList>
    </citation>
    <scope>NUCLEOTIDE SEQUENCE</scope>
    <source>
        <strain evidence="1">K2</strain>
    </source>
</reference>
<evidence type="ECO:0000313" key="1">
    <source>
        <dbReference type="EMBL" id="KAK2572324.1"/>
    </source>
</evidence>